<dbReference type="AlphaFoldDB" id="A0A9D1WRT2"/>
<feature type="transmembrane region" description="Helical" evidence="2">
    <location>
        <begin position="46"/>
        <end position="68"/>
    </location>
</feature>
<dbReference type="EMBL" id="DXES01000121">
    <property type="protein sequence ID" value="HIX65671.1"/>
    <property type="molecule type" value="Genomic_DNA"/>
</dbReference>
<protein>
    <submittedName>
        <fullName evidence="3">Uncharacterized protein</fullName>
    </submittedName>
</protein>
<name>A0A9D1WRT2_9FIRM</name>
<feature type="compositionally biased region" description="Polar residues" evidence="1">
    <location>
        <begin position="1"/>
        <end position="20"/>
    </location>
</feature>
<evidence type="ECO:0000313" key="4">
    <source>
        <dbReference type="Proteomes" id="UP000886800"/>
    </source>
</evidence>
<comment type="caution">
    <text evidence="3">The sequence shown here is derived from an EMBL/GenBank/DDBJ whole genome shotgun (WGS) entry which is preliminary data.</text>
</comment>
<keyword evidence="2" id="KW-1133">Transmembrane helix</keyword>
<dbReference type="Proteomes" id="UP000886800">
    <property type="component" value="Unassembled WGS sequence"/>
</dbReference>
<evidence type="ECO:0000256" key="2">
    <source>
        <dbReference type="SAM" id="Phobius"/>
    </source>
</evidence>
<accession>A0A9D1WRT2</accession>
<keyword evidence="2" id="KW-0472">Membrane</keyword>
<reference evidence="3" key="1">
    <citation type="journal article" date="2021" name="PeerJ">
        <title>Extensive microbial diversity within the chicken gut microbiome revealed by metagenomics and culture.</title>
        <authorList>
            <person name="Gilroy R."/>
            <person name="Ravi A."/>
            <person name="Getino M."/>
            <person name="Pursley I."/>
            <person name="Horton D.L."/>
            <person name="Alikhan N.F."/>
            <person name="Baker D."/>
            <person name="Gharbi K."/>
            <person name="Hall N."/>
            <person name="Watson M."/>
            <person name="Adriaenssens E.M."/>
            <person name="Foster-Nyarko E."/>
            <person name="Jarju S."/>
            <person name="Secka A."/>
            <person name="Antonio M."/>
            <person name="Oren A."/>
            <person name="Chaudhuri R.R."/>
            <person name="La Ragione R."/>
            <person name="Hildebrand F."/>
            <person name="Pallen M.J."/>
        </authorList>
    </citation>
    <scope>NUCLEOTIDE SEQUENCE</scope>
    <source>
        <strain evidence="3">CHK188-5543</strain>
    </source>
</reference>
<reference evidence="3" key="2">
    <citation type="submission" date="2021-04" db="EMBL/GenBank/DDBJ databases">
        <authorList>
            <person name="Gilroy R."/>
        </authorList>
    </citation>
    <scope>NUCLEOTIDE SEQUENCE</scope>
    <source>
        <strain evidence="3">CHK188-5543</strain>
    </source>
</reference>
<feature type="region of interest" description="Disordered" evidence="1">
    <location>
        <begin position="1"/>
        <end position="34"/>
    </location>
</feature>
<evidence type="ECO:0000256" key="1">
    <source>
        <dbReference type="SAM" id="MobiDB-lite"/>
    </source>
</evidence>
<proteinExistence type="predicted"/>
<keyword evidence="2" id="KW-0812">Transmembrane</keyword>
<gene>
    <name evidence="3" type="ORF">H9736_05420</name>
</gene>
<evidence type="ECO:0000313" key="3">
    <source>
        <dbReference type="EMBL" id="HIX65671.1"/>
    </source>
</evidence>
<sequence length="572" mass="61140">MDENQMENNQEGMPSANQEAPVTPSPEPALAADQAAAPAPKSKLPMVLGGIIVVLIIAIVACFALGVFGGDPEKALDKAFEATAQDQEAFLQQLQEELPAFRLLYGGESGARSSDFQFTLGALEFASASPEELALVNQFVQGSGMHGTFVSDPENSVYELDGTLQLAGMDLLGLYGYLSPDQVAFGVPDFSETALSVNLQTLAEDLTNSPLTAGSISPEEAQQAQDAIQALLQYMNALMNIQGASAEMEEDIMAMLSTLREGATYEDLGSEDGLKVYAMDIPGSNVKQFLSDLVEYIYVDSSVGQAMAGLYNAAGGMELNYQDWLQQEMLSVLQSEEMPELPLHVVVKVGSGDLIRGMDISLDSPELAAQGLEELRFFYTEDENHNQEGAFYLKASDAESGTAVELNVPVTATYQDGVYQIAVSLSLPETEGVVADMTETISMGQDGSYQLGFDYTINVQDQAYPDANMDATVNFNMEGTVTEDGDAVTYDFPTIQMSIGSAGEVIGFSCSASATSTPVEGPYTISRPTLELLTASQEELNAELQKYMDGFENLVGPLMGSLMGVSMMEPAA</sequence>
<organism evidence="3 4">
    <name type="scientific">Candidatus Anaerotruncus excrementipullorum</name>
    <dbReference type="NCBI Taxonomy" id="2838465"/>
    <lineage>
        <taxon>Bacteria</taxon>
        <taxon>Bacillati</taxon>
        <taxon>Bacillota</taxon>
        <taxon>Clostridia</taxon>
        <taxon>Eubacteriales</taxon>
        <taxon>Oscillospiraceae</taxon>
        <taxon>Anaerotruncus</taxon>
    </lineage>
</organism>